<name>A0ABQ8GNA6_9PEZI</name>
<dbReference type="Gene3D" id="4.10.240.10">
    <property type="entry name" value="Zn(2)-C6 fungal-type DNA-binding domain"/>
    <property type="match status" value="1"/>
</dbReference>
<gene>
    <name evidence="4" type="ORF">B0J12DRAFT_766744</name>
</gene>
<sequence length="648" mass="71611">MPVEHSTDAAEDRPVRRRVRTGCQRCRIRRRKCDERKPVCSNCADRNFECQYGLQLRFPAGSARTAPPIETAPRAKYTQIRFADDLHENTKVGSKAEKENVDTANQSPNTSHFKPAEQSSGYHRSQSAADTADGGARQLYHATGSIRPVHDGTFQIPHPAQAQHHDGHFASIASLEAESAEHGAIQSLVSLANSADHHFVFEVDVLSHSQLLTASKDGYLHHDSASHIPATSSSSLATNNLVQTPKSPVSSASEDRDVELLRYYRYHVSPWLDMLDLNQRLGLHLPAVGAHSPSTIHALHALSARHRELASGLPEIAQFESDRYYNMSRWGGGAMGSMETPDTLEARIIRLLVDLISAPLSSWTRQLEKDGPLIASLYDYAFELGLPASLFWCIFRFDLAAALVNDTFMAINLDMVLSHNPFHGNGPPNSVDKLGPAEDLDPNCVDQYALQVLCLCGTAIGILQDHRFQDAGDERPGRTKPNGHLARWQRAWSDLSSWYTGRHRFVRPLLELSLPADEEISQQSSGSFPTIIFTTAAATLANLVYHTAATAMLECKPKTLKIAGQHSPSASLHWHAQRICAIAVSNASFQSWDPCMVACVLQAAQKMTHRDQQAAILATLEQARDATGWGVSDELQKLREFWRLAEHS</sequence>
<dbReference type="CDD" id="cd12148">
    <property type="entry name" value="fungal_TF_MHR"/>
    <property type="match status" value="1"/>
</dbReference>
<dbReference type="PANTHER" id="PTHR37534">
    <property type="entry name" value="TRANSCRIPTIONAL ACTIVATOR PROTEIN UGA3"/>
    <property type="match status" value="1"/>
</dbReference>
<dbReference type="InterPro" id="IPR036864">
    <property type="entry name" value="Zn2-C6_fun-type_DNA-bd_sf"/>
</dbReference>
<dbReference type="InterPro" id="IPR001138">
    <property type="entry name" value="Zn2Cys6_DnaBD"/>
</dbReference>
<feature type="region of interest" description="Disordered" evidence="2">
    <location>
        <begin position="89"/>
        <end position="135"/>
    </location>
</feature>
<feature type="compositionally biased region" description="Basic and acidic residues" evidence="2">
    <location>
        <begin position="89"/>
        <end position="101"/>
    </location>
</feature>
<organism evidence="4 5">
    <name type="scientific">Macrophomina phaseolina</name>
    <dbReference type="NCBI Taxonomy" id="35725"/>
    <lineage>
        <taxon>Eukaryota</taxon>
        <taxon>Fungi</taxon>
        <taxon>Dikarya</taxon>
        <taxon>Ascomycota</taxon>
        <taxon>Pezizomycotina</taxon>
        <taxon>Dothideomycetes</taxon>
        <taxon>Dothideomycetes incertae sedis</taxon>
        <taxon>Botryosphaeriales</taxon>
        <taxon>Botryosphaeriaceae</taxon>
        <taxon>Macrophomina</taxon>
    </lineage>
</organism>
<dbReference type="EMBL" id="JAGTJR010000004">
    <property type="protein sequence ID" value="KAH7061245.1"/>
    <property type="molecule type" value="Genomic_DNA"/>
</dbReference>
<protein>
    <recommendedName>
        <fullName evidence="3">Zn(2)-C6 fungal-type domain-containing protein</fullName>
    </recommendedName>
</protein>
<evidence type="ECO:0000313" key="5">
    <source>
        <dbReference type="Proteomes" id="UP000774617"/>
    </source>
</evidence>
<feature type="domain" description="Zn(2)-C6 fungal-type" evidence="3">
    <location>
        <begin position="22"/>
        <end position="52"/>
    </location>
</feature>
<dbReference type="SUPFAM" id="SSF57701">
    <property type="entry name" value="Zn2/Cys6 DNA-binding domain"/>
    <property type="match status" value="1"/>
</dbReference>
<feature type="compositionally biased region" description="Polar residues" evidence="2">
    <location>
        <begin position="238"/>
        <end position="251"/>
    </location>
</feature>
<comment type="caution">
    <text evidence="4">The sequence shown here is derived from an EMBL/GenBank/DDBJ whole genome shotgun (WGS) entry which is preliminary data.</text>
</comment>
<dbReference type="SMART" id="SM00066">
    <property type="entry name" value="GAL4"/>
    <property type="match status" value="1"/>
</dbReference>
<reference evidence="4 5" key="1">
    <citation type="journal article" date="2021" name="Nat. Commun.">
        <title>Genetic determinants of endophytism in the Arabidopsis root mycobiome.</title>
        <authorList>
            <person name="Mesny F."/>
            <person name="Miyauchi S."/>
            <person name="Thiergart T."/>
            <person name="Pickel B."/>
            <person name="Atanasova L."/>
            <person name="Karlsson M."/>
            <person name="Huettel B."/>
            <person name="Barry K.W."/>
            <person name="Haridas S."/>
            <person name="Chen C."/>
            <person name="Bauer D."/>
            <person name="Andreopoulos W."/>
            <person name="Pangilinan J."/>
            <person name="LaButti K."/>
            <person name="Riley R."/>
            <person name="Lipzen A."/>
            <person name="Clum A."/>
            <person name="Drula E."/>
            <person name="Henrissat B."/>
            <person name="Kohler A."/>
            <person name="Grigoriev I.V."/>
            <person name="Martin F.M."/>
            <person name="Hacquard S."/>
        </authorList>
    </citation>
    <scope>NUCLEOTIDE SEQUENCE [LARGE SCALE GENOMIC DNA]</scope>
    <source>
        <strain evidence="4 5">MPI-SDFR-AT-0080</strain>
    </source>
</reference>
<dbReference type="CDD" id="cd00067">
    <property type="entry name" value="GAL4"/>
    <property type="match status" value="1"/>
</dbReference>
<feature type="compositionally biased region" description="Polar residues" evidence="2">
    <location>
        <begin position="102"/>
        <end position="129"/>
    </location>
</feature>
<evidence type="ECO:0000259" key="3">
    <source>
        <dbReference type="PROSITE" id="PS50048"/>
    </source>
</evidence>
<dbReference type="Pfam" id="PF00172">
    <property type="entry name" value="Zn_clus"/>
    <property type="match status" value="1"/>
</dbReference>
<evidence type="ECO:0000256" key="2">
    <source>
        <dbReference type="SAM" id="MobiDB-lite"/>
    </source>
</evidence>
<dbReference type="PROSITE" id="PS00463">
    <property type="entry name" value="ZN2_CY6_FUNGAL_1"/>
    <property type="match status" value="1"/>
</dbReference>
<dbReference type="PROSITE" id="PS50048">
    <property type="entry name" value="ZN2_CY6_FUNGAL_2"/>
    <property type="match status" value="1"/>
</dbReference>
<keyword evidence="1" id="KW-0539">Nucleus</keyword>
<dbReference type="Proteomes" id="UP000774617">
    <property type="component" value="Unassembled WGS sequence"/>
</dbReference>
<evidence type="ECO:0000256" key="1">
    <source>
        <dbReference type="ARBA" id="ARBA00023242"/>
    </source>
</evidence>
<accession>A0ABQ8GNA6</accession>
<dbReference type="PANTHER" id="PTHR37534:SF4">
    <property type="entry name" value="ZN(II)2CYS6 TRANSCRIPTION FACTOR (EUROFUNG)"/>
    <property type="match status" value="1"/>
</dbReference>
<feature type="region of interest" description="Disordered" evidence="2">
    <location>
        <begin position="229"/>
        <end position="251"/>
    </location>
</feature>
<evidence type="ECO:0000313" key="4">
    <source>
        <dbReference type="EMBL" id="KAH7061245.1"/>
    </source>
</evidence>
<proteinExistence type="predicted"/>
<keyword evidence="5" id="KW-1185">Reference proteome</keyword>